<protein>
    <submittedName>
        <fullName evidence="1">Uncharacterized protein</fullName>
    </submittedName>
</protein>
<proteinExistence type="predicted"/>
<comment type="caution">
    <text evidence="1">The sequence shown here is derived from an EMBL/GenBank/DDBJ whole genome shotgun (WGS) entry which is preliminary data.</text>
</comment>
<sequence>MELKDTTHLQKGGKIKIVEKALSEVGWEKGEVIAQYVNDDKDAVVLMRAKDVLSAVEIEK</sequence>
<accession>X1DXW9</accession>
<evidence type="ECO:0000313" key="1">
    <source>
        <dbReference type="EMBL" id="GAH25117.1"/>
    </source>
</evidence>
<gene>
    <name evidence="1" type="ORF">S03H2_00080</name>
    <name evidence="2" type="ORF">S03H2_59582</name>
</gene>
<organism evidence="1">
    <name type="scientific">marine sediment metagenome</name>
    <dbReference type="NCBI Taxonomy" id="412755"/>
    <lineage>
        <taxon>unclassified sequences</taxon>
        <taxon>metagenomes</taxon>
        <taxon>ecological metagenomes</taxon>
    </lineage>
</organism>
<evidence type="ECO:0000313" key="2">
    <source>
        <dbReference type="EMBL" id="GAH83362.1"/>
    </source>
</evidence>
<dbReference type="EMBL" id="BARU01038319">
    <property type="protein sequence ID" value="GAH83362.1"/>
    <property type="molecule type" value="Genomic_DNA"/>
</dbReference>
<dbReference type="EMBL" id="BARU01000006">
    <property type="protein sequence ID" value="GAH25117.1"/>
    <property type="molecule type" value="Genomic_DNA"/>
</dbReference>
<name>X1DXW9_9ZZZZ</name>
<dbReference type="AlphaFoldDB" id="X1DXW9"/>
<reference evidence="1" key="1">
    <citation type="journal article" date="2014" name="Front. Microbiol.">
        <title>High frequency of phylogenetically diverse reductive dehalogenase-homologous genes in deep subseafloor sedimentary metagenomes.</title>
        <authorList>
            <person name="Kawai M."/>
            <person name="Futagami T."/>
            <person name="Toyoda A."/>
            <person name="Takaki Y."/>
            <person name="Nishi S."/>
            <person name="Hori S."/>
            <person name="Arai W."/>
            <person name="Tsubouchi T."/>
            <person name="Morono Y."/>
            <person name="Uchiyama I."/>
            <person name="Ito T."/>
            <person name="Fujiyama A."/>
            <person name="Inagaki F."/>
            <person name="Takami H."/>
        </authorList>
    </citation>
    <scope>NUCLEOTIDE SEQUENCE</scope>
    <source>
        <strain evidence="1">Expedition CK06-06</strain>
    </source>
</reference>